<dbReference type="EMBL" id="QEAS01000014">
    <property type="protein sequence ID" value="PWG79416.1"/>
    <property type="molecule type" value="Genomic_DNA"/>
</dbReference>
<dbReference type="GO" id="GO:0016491">
    <property type="term" value="F:oxidoreductase activity"/>
    <property type="evidence" value="ECO:0007669"/>
    <property type="project" value="InterPro"/>
</dbReference>
<reference evidence="2 3" key="1">
    <citation type="submission" date="2018-04" db="EMBL/GenBank/DDBJ databases">
        <title>Pedobacter chongqingensis sp. nov., isolated from a rottenly hemp rope.</title>
        <authorList>
            <person name="Cai Y."/>
        </authorList>
    </citation>
    <scope>NUCLEOTIDE SEQUENCE [LARGE SCALE GENOMIC DNA]</scope>
    <source>
        <strain evidence="2 3">FJ4-8</strain>
    </source>
</reference>
<gene>
    <name evidence="2" type="ORF">DDR33_16745</name>
</gene>
<dbReference type="AlphaFoldDB" id="A0A2U2PDE9"/>
<dbReference type="OrthoDB" id="2613214at2"/>
<dbReference type="RefSeq" id="WP_109416958.1">
    <property type="nucleotide sequence ID" value="NZ_QEAS01000014.1"/>
</dbReference>
<keyword evidence="3" id="KW-1185">Reference proteome</keyword>
<proteinExistence type="predicted"/>
<name>A0A2U2PDE9_9SPHI</name>
<dbReference type="InterPro" id="IPR011008">
    <property type="entry name" value="Dimeric_a/b-barrel"/>
</dbReference>
<evidence type="ECO:0000313" key="2">
    <source>
        <dbReference type="EMBL" id="PWG79416.1"/>
    </source>
</evidence>
<dbReference type="SUPFAM" id="SSF54909">
    <property type="entry name" value="Dimeric alpha+beta barrel"/>
    <property type="match status" value="1"/>
</dbReference>
<dbReference type="Proteomes" id="UP000245647">
    <property type="component" value="Unassembled WGS sequence"/>
</dbReference>
<protein>
    <submittedName>
        <fullName evidence="2">EthD family reductase</fullName>
    </submittedName>
</protein>
<sequence length="112" mass="13205">MIKFSFLIKRLPEMSFEQFVDYHKNKHAPLFASIPETKQYVRRYVVSHPVEAPGFPAPMYDGVTDIYFDSFDDYQHFFSSENFLNKVNPDHINFFDTDNIVIMVANETIIKT</sequence>
<evidence type="ECO:0000259" key="1">
    <source>
        <dbReference type="Pfam" id="PF07110"/>
    </source>
</evidence>
<comment type="caution">
    <text evidence="2">The sequence shown here is derived from an EMBL/GenBank/DDBJ whole genome shotgun (WGS) entry which is preliminary data.</text>
</comment>
<organism evidence="2 3">
    <name type="scientific">Pararcticibacter amylolyticus</name>
    <dbReference type="NCBI Taxonomy" id="2173175"/>
    <lineage>
        <taxon>Bacteria</taxon>
        <taxon>Pseudomonadati</taxon>
        <taxon>Bacteroidota</taxon>
        <taxon>Sphingobacteriia</taxon>
        <taxon>Sphingobacteriales</taxon>
        <taxon>Sphingobacteriaceae</taxon>
        <taxon>Pararcticibacter</taxon>
    </lineage>
</organism>
<evidence type="ECO:0000313" key="3">
    <source>
        <dbReference type="Proteomes" id="UP000245647"/>
    </source>
</evidence>
<dbReference type="NCBIfam" id="TIGR02118">
    <property type="entry name" value="EthD family reductase"/>
    <property type="match status" value="1"/>
</dbReference>
<feature type="domain" description="EthD" evidence="1">
    <location>
        <begin position="12"/>
        <end position="97"/>
    </location>
</feature>
<dbReference type="Gene3D" id="3.30.70.100">
    <property type="match status" value="1"/>
</dbReference>
<dbReference type="Pfam" id="PF07110">
    <property type="entry name" value="EthD"/>
    <property type="match status" value="1"/>
</dbReference>
<accession>A0A2U2PDE9</accession>
<dbReference type="InterPro" id="IPR009799">
    <property type="entry name" value="EthD_dom"/>
</dbReference>